<dbReference type="EMBL" id="VTPC01006108">
    <property type="protein sequence ID" value="KAF2895233.1"/>
    <property type="molecule type" value="Genomic_DNA"/>
</dbReference>
<gene>
    <name evidence="2" type="ORF">ILUMI_10938</name>
</gene>
<keyword evidence="3" id="KW-1185">Reference proteome</keyword>
<organism evidence="2 3">
    <name type="scientific">Ignelater luminosus</name>
    <name type="common">Cucubano</name>
    <name type="synonym">Pyrophorus luminosus</name>
    <dbReference type="NCBI Taxonomy" id="2038154"/>
    <lineage>
        <taxon>Eukaryota</taxon>
        <taxon>Metazoa</taxon>
        <taxon>Ecdysozoa</taxon>
        <taxon>Arthropoda</taxon>
        <taxon>Hexapoda</taxon>
        <taxon>Insecta</taxon>
        <taxon>Pterygota</taxon>
        <taxon>Neoptera</taxon>
        <taxon>Endopterygota</taxon>
        <taxon>Coleoptera</taxon>
        <taxon>Polyphaga</taxon>
        <taxon>Elateriformia</taxon>
        <taxon>Elateroidea</taxon>
        <taxon>Elateridae</taxon>
        <taxon>Agrypninae</taxon>
        <taxon>Pyrophorini</taxon>
        <taxon>Ignelater</taxon>
    </lineage>
</organism>
<dbReference type="Proteomes" id="UP000801492">
    <property type="component" value="Unassembled WGS sequence"/>
</dbReference>
<reference evidence="2" key="1">
    <citation type="submission" date="2019-08" db="EMBL/GenBank/DDBJ databases">
        <title>The genome of the North American firefly Photinus pyralis.</title>
        <authorList>
            <consortium name="Photinus pyralis genome working group"/>
            <person name="Fallon T.R."/>
            <person name="Sander Lower S.E."/>
            <person name="Weng J.-K."/>
        </authorList>
    </citation>
    <scope>NUCLEOTIDE SEQUENCE</scope>
    <source>
        <strain evidence="2">TRF0915ILg1</strain>
        <tissue evidence="2">Whole body</tissue>
    </source>
</reference>
<accession>A0A8K0D2C0</accession>
<dbReference type="Pfam" id="PF20700">
    <property type="entry name" value="Mutator"/>
    <property type="match status" value="1"/>
</dbReference>
<feature type="domain" description="Mutator-like transposase" evidence="1">
    <location>
        <begin position="424"/>
        <end position="529"/>
    </location>
</feature>
<dbReference type="AlphaFoldDB" id="A0A8K0D2C0"/>
<protein>
    <recommendedName>
        <fullName evidence="1">Mutator-like transposase domain-containing protein</fullName>
    </recommendedName>
</protein>
<dbReference type="OrthoDB" id="6779531at2759"/>
<name>A0A8K0D2C0_IGNLU</name>
<evidence type="ECO:0000313" key="2">
    <source>
        <dbReference type="EMBL" id="KAF2895233.1"/>
    </source>
</evidence>
<sequence>MPCKVTFALDDVKKQDLVRLLRVARKKEAKAPATEKRHNIFEWGEEAQQKLLECLLTARTNKTGKKIDTRLAGEFKRFYPSCNIPPTVLCTKGSNKRHFKMYAMIEEKSKPTEIEESSRIEEALRWFGKNNELYQRFAPTTKQCTFSLPFERTPAPEHHGLRRHRHKAKGTTFDDILEDEPAALLIPYSDVEARGLQRVHDIKLVSEVRFPRRKEGASFHPRWIPSTRSVSTPYCENQPLWKRQLSPKSNRVPEALSADLITLVLRSESVITLAVLNNKLSEGLLQSTEIAQNVFLPNALISVDNRFGKCTVVNTNDYEHNYIRHKCGLLNGIRDGLKFLFGVPDADDAKFYSDSINQLINDRKQMSTLVQQQVRIISSAISNFNHSAVELDKNTATMNDNLRKLCQHNLTYENKDQCKIEGYHFVEMDYFLKKALSLQSLNNLKCTGDKLEYFSEKRNGLVNVHTLKCNMCDCEEHLTTEKPQTSEEKSNNHSTINTAAVWVTLPTGGSYTQLTELLSAMNAPALGGTVLWRSNNTRYDPSHIQTTNRGGRITTGYWGCMCCHGPQELVQVSP</sequence>
<dbReference type="InterPro" id="IPR049012">
    <property type="entry name" value="Mutator_transp_dom"/>
</dbReference>
<proteinExistence type="predicted"/>
<evidence type="ECO:0000313" key="3">
    <source>
        <dbReference type="Proteomes" id="UP000801492"/>
    </source>
</evidence>
<evidence type="ECO:0000259" key="1">
    <source>
        <dbReference type="Pfam" id="PF20700"/>
    </source>
</evidence>
<comment type="caution">
    <text evidence="2">The sequence shown here is derived from an EMBL/GenBank/DDBJ whole genome shotgun (WGS) entry which is preliminary data.</text>
</comment>